<organism evidence="6 7">
    <name type="scientific">Oribacterium parvum ACB1</name>
    <dbReference type="NCBI Taxonomy" id="796943"/>
    <lineage>
        <taxon>Bacteria</taxon>
        <taxon>Bacillati</taxon>
        <taxon>Bacillota</taxon>
        <taxon>Clostridia</taxon>
        <taxon>Lachnospirales</taxon>
        <taxon>Lachnospiraceae</taxon>
        <taxon>Oribacterium</taxon>
    </lineage>
</organism>
<name>G9WQS9_9FIRM</name>
<reference evidence="6" key="2">
    <citation type="submission" date="2013-03" db="EMBL/GenBank/DDBJ databases">
        <title>The Genome Sequence of Oribacterium sp. ACB1.</title>
        <authorList>
            <consortium name="The Broad Institute Genomics Platform"/>
            <consortium name="The Broad Institute Genome Sequencing Center for Infectious Disease"/>
            <person name="Earl A."/>
            <person name="Ward D."/>
            <person name="Feldgarden M."/>
            <person name="Gevers D."/>
            <person name="Sizova M."/>
            <person name="Hazen A."/>
            <person name="Epstein S."/>
            <person name="Walker B."/>
            <person name="Young S."/>
            <person name="Zeng Q."/>
            <person name="Gargeya S."/>
            <person name="Fitzgerald M."/>
            <person name="Haas B."/>
            <person name="Abouelleil A."/>
            <person name="Allen A.W."/>
            <person name="Alvarado L."/>
            <person name="Arachchi H.M."/>
            <person name="Berlin A.M."/>
            <person name="Chapman S.B."/>
            <person name="Gainer-Dewar J."/>
            <person name="Goldberg J."/>
            <person name="Griggs A."/>
            <person name="Gujja S."/>
            <person name="Hansen M."/>
            <person name="Howarth C."/>
            <person name="Imamovic A."/>
            <person name="Ireland A."/>
            <person name="Larimer J."/>
            <person name="McCowan C."/>
            <person name="Murphy C."/>
            <person name="Pearson M."/>
            <person name="Poon T.W."/>
            <person name="Priest M."/>
            <person name="Roberts A."/>
            <person name="Saif S."/>
            <person name="Shea T."/>
            <person name="Sisk P."/>
            <person name="Sykes S."/>
            <person name="Wortman J."/>
            <person name="Nusbaum C."/>
            <person name="Birren B."/>
        </authorList>
    </citation>
    <scope>NUCLEOTIDE SEQUENCE [LARGE SCALE GENOMIC DNA]</scope>
    <source>
        <strain evidence="6">ACB1</strain>
    </source>
</reference>
<feature type="active site" evidence="4">
    <location>
        <position position="55"/>
    </location>
</feature>
<dbReference type="PROSITE" id="PS51355">
    <property type="entry name" value="GLUTATHIONE_PEROXID_3"/>
    <property type="match status" value="1"/>
</dbReference>
<dbReference type="PIRSF" id="PIRSF000303">
    <property type="entry name" value="Glutathion_perox"/>
    <property type="match status" value="1"/>
</dbReference>
<dbReference type="EMBL" id="AFZC02000002">
    <property type="protein sequence ID" value="EHL09739.1"/>
    <property type="molecule type" value="Genomic_DNA"/>
</dbReference>
<evidence type="ECO:0000256" key="5">
    <source>
        <dbReference type="RuleBase" id="RU000499"/>
    </source>
</evidence>
<evidence type="ECO:0000256" key="4">
    <source>
        <dbReference type="PIRSR" id="PIRSR000303-1"/>
    </source>
</evidence>
<keyword evidence="7" id="KW-1185">Reference proteome</keyword>
<dbReference type="InterPro" id="IPR036249">
    <property type="entry name" value="Thioredoxin-like_sf"/>
</dbReference>
<protein>
    <recommendedName>
        <fullName evidence="5">Glutathione peroxidase</fullName>
    </recommendedName>
</protein>
<evidence type="ECO:0000313" key="6">
    <source>
        <dbReference type="EMBL" id="EHL09739.1"/>
    </source>
</evidence>
<comment type="similarity">
    <text evidence="1 5">Belongs to the glutathione peroxidase family.</text>
</comment>
<dbReference type="SUPFAM" id="SSF52833">
    <property type="entry name" value="Thioredoxin-like"/>
    <property type="match status" value="1"/>
</dbReference>
<dbReference type="CDD" id="cd00340">
    <property type="entry name" value="GSH_Peroxidase"/>
    <property type="match status" value="1"/>
</dbReference>
<dbReference type="PANTHER" id="PTHR11592">
    <property type="entry name" value="GLUTATHIONE PEROXIDASE"/>
    <property type="match status" value="1"/>
</dbReference>
<dbReference type="Pfam" id="PF00255">
    <property type="entry name" value="GSHPx"/>
    <property type="match status" value="1"/>
</dbReference>
<dbReference type="AlphaFoldDB" id="G9WQS9"/>
<accession>G9WQS9</accession>
<gene>
    <name evidence="6" type="ORF">HMPREF9625_01712</name>
</gene>
<dbReference type="STRING" id="796943.HMPREF9625_01712"/>
<dbReference type="GO" id="GO:0034599">
    <property type="term" value="P:cellular response to oxidative stress"/>
    <property type="evidence" value="ECO:0007669"/>
    <property type="project" value="TreeGrafter"/>
</dbReference>
<dbReference type="Proteomes" id="UP000018461">
    <property type="component" value="Unassembled WGS sequence"/>
</dbReference>
<keyword evidence="3 5" id="KW-0560">Oxidoreductase</keyword>
<keyword evidence="2 5" id="KW-0575">Peroxidase</keyword>
<dbReference type="PRINTS" id="PR01011">
    <property type="entry name" value="GLUTPROXDASE"/>
</dbReference>
<dbReference type="PANTHER" id="PTHR11592:SF78">
    <property type="entry name" value="GLUTATHIONE PEROXIDASE"/>
    <property type="match status" value="1"/>
</dbReference>
<evidence type="ECO:0000313" key="7">
    <source>
        <dbReference type="Proteomes" id="UP000018461"/>
    </source>
</evidence>
<sequence>MADIFKQKQYRVVRIEKEEDMNIYDFSVPMVGGGALSLAENKGKVMLIVNTATGCGFTPQYEDLEKLYEEYHEKGLEIIDIPCNQFAGQTPGTDEEIHEFCTLTYNTKFPQMKKSDVNGENALPLYAFLKEQKGFNGFGHSPKGLAMAAMCLTRDVNYKKNPDIKWNFTKFLVDRDGNVVERFEPTADMQDVAKKVAELI</sequence>
<proteinExistence type="inferred from homology"/>
<dbReference type="InterPro" id="IPR000889">
    <property type="entry name" value="Glutathione_peroxidase"/>
</dbReference>
<dbReference type="PROSITE" id="PS00460">
    <property type="entry name" value="GLUTATHIONE_PEROXID_1"/>
    <property type="match status" value="1"/>
</dbReference>
<dbReference type="FunFam" id="3.40.30.10:FF:000010">
    <property type="entry name" value="Glutathione peroxidase"/>
    <property type="match status" value="1"/>
</dbReference>
<dbReference type="PATRIC" id="fig|796943.3.peg.2184"/>
<evidence type="ECO:0000256" key="2">
    <source>
        <dbReference type="ARBA" id="ARBA00022559"/>
    </source>
</evidence>
<evidence type="ECO:0000256" key="3">
    <source>
        <dbReference type="ARBA" id="ARBA00023002"/>
    </source>
</evidence>
<reference evidence="6" key="1">
    <citation type="submission" date="2011-08" db="EMBL/GenBank/DDBJ databases">
        <authorList>
            <consortium name="The Broad Institute Genome Sequencing Platform"/>
            <person name="Earl A."/>
            <person name="Ward D."/>
            <person name="Feldgarden M."/>
            <person name="Gevers D."/>
            <person name="Sizova M."/>
            <person name="Hazen A."/>
            <person name="Epstein S."/>
            <person name="Young S.K."/>
            <person name="Zeng Q."/>
            <person name="Gargeya S."/>
            <person name="Fitzgerald M."/>
            <person name="Haas B."/>
            <person name="Abouelleil A."/>
            <person name="Alvarado L."/>
            <person name="Arachchi H.M."/>
            <person name="Berlin A."/>
            <person name="Brown A."/>
            <person name="Chapman S.B."/>
            <person name="Chen Z."/>
            <person name="Dunbar C."/>
            <person name="Freedman E."/>
            <person name="Gearin G."/>
            <person name="Gellesch M."/>
            <person name="Goldberg J."/>
            <person name="Griggs A."/>
            <person name="Gujja S."/>
            <person name="Heiman D."/>
            <person name="Howarth C."/>
            <person name="Larson L."/>
            <person name="Lui A."/>
            <person name="MacDonald P.J.P."/>
            <person name="Montmayeur A."/>
            <person name="Murphy C."/>
            <person name="Neiman D."/>
            <person name="Pearson M."/>
            <person name="Priest M."/>
            <person name="Roberts A."/>
            <person name="Saif S."/>
            <person name="Shea T."/>
            <person name="Shenoy N."/>
            <person name="Sisk P."/>
            <person name="Stolte C."/>
            <person name="Sykes S."/>
            <person name="Wortman J."/>
            <person name="Nusbaum C."/>
            <person name="Birren B."/>
        </authorList>
    </citation>
    <scope>NUCLEOTIDE SEQUENCE</scope>
    <source>
        <strain evidence="6">ACB1</strain>
    </source>
</reference>
<dbReference type="Gene3D" id="3.40.30.10">
    <property type="entry name" value="Glutaredoxin"/>
    <property type="match status" value="1"/>
</dbReference>
<dbReference type="GO" id="GO:0004601">
    <property type="term" value="F:peroxidase activity"/>
    <property type="evidence" value="ECO:0007669"/>
    <property type="project" value="UniProtKB-KW"/>
</dbReference>
<dbReference type="InterPro" id="IPR029759">
    <property type="entry name" value="GPX_AS"/>
</dbReference>
<evidence type="ECO:0000256" key="1">
    <source>
        <dbReference type="ARBA" id="ARBA00006926"/>
    </source>
</evidence>
<comment type="caution">
    <text evidence="6">The sequence shown here is derived from an EMBL/GenBank/DDBJ whole genome shotgun (WGS) entry which is preliminary data.</text>
</comment>
<dbReference type="HOGENOM" id="CLU_029507_2_2_9"/>